<sequence>MADTGIYIKVIRKETIREDSSLIKLKITNKSSEVRKILAYDDIIRMNDGLLFLDRDYNIITSDNESITNSNMEKTIYVI</sequence>
<gene>
    <name evidence="1" type="ORF">RirG_145140</name>
</gene>
<dbReference type="EMBL" id="JEMT01023623">
    <property type="protein sequence ID" value="EXX64184.1"/>
    <property type="molecule type" value="Genomic_DNA"/>
</dbReference>
<reference evidence="1 2" key="1">
    <citation type="submission" date="2014-02" db="EMBL/GenBank/DDBJ databases">
        <title>Single nucleus genome sequencing reveals high similarity among nuclei of an endomycorrhizal fungus.</title>
        <authorList>
            <person name="Lin K."/>
            <person name="Geurts R."/>
            <person name="Zhang Z."/>
            <person name="Limpens E."/>
            <person name="Saunders D.G."/>
            <person name="Mu D."/>
            <person name="Pang E."/>
            <person name="Cao H."/>
            <person name="Cha H."/>
            <person name="Lin T."/>
            <person name="Zhou Q."/>
            <person name="Shang Y."/>
            <person name="Li Y."/>
            <person name="Ivanov S."/>
            <person name="Sharma T."/>
            <person name="Velzen R.V."/>
            <person name="Ruijter N.D."/>
            <person name="Aanen D.K."/>
            <person name="Win J."/>
            <person name="Kamoun S."/>
            <person name="Bisseling T."/>
            <person name="Huang S."/>
        </authorList>
    </citation>
    <scope>NUCLEOTIDE SEQUENCE [LARGE SCALE GENOMIC DNA]</scope>
    <source>
        <strain evidence="2">DAOM197198w</strain>
    </source>
</reference>
<organism evidence="1 2">
    <name type="scientific">Rhizophagus irregularis (strain DAOM 197198w)</name>
    <name type="common">Glomus intraradices</name>
    <dbReference type="NCBI Taxonomy" id="1432141"/>
    <lineage>
        <taxon>Eukaryota</taxon>
        <taxon>Fungi</taxon>
        <taxon>Fungi incertae sedis</taxon>
        <taxon>Mucoromycota</taxon>
        <taxon>Glomeromycotina</taxon>
        <taxon>Glomeromycetes</taxon>
        <taxon>Glomerales</taxon>
        <taxon>Glomeraceae</taxon>
        <taxon>Rhizophagus</taxon>
    </lineage>
</organism>
<dbReference type="HOGENOM" id="CLU_2607277_0_0_1"/>
<accession>A0A015K9S2</accession>
<dbReference type="AlphaFoldDB" id="A0A015K9S2"/>
<evidence type="ECO:0000313" key="1">
    <source>
        <dbReference type="EMBL" id="EXX64184.1"/>
    </source>
</evidence>
<proteinExistence type="predicted"/>
<dbReference type="Proteomes" id="UP000022910">
    <property type="component" value="Unassembled WGS sequence"/>
</dbReference>
<name>A0A015K9S2_RHIIW</name>
<comment type="caution">
    <text evidence="1">The sequence shown here is derived from an EMBL/GenBank/DDBJ whole genome shotgun (WGS) entry which is preliminary data.</text>
</comment>
<keyword evidence="2" id="KW-1185">Reference proteome</keyword>
<protein>
    <submittedName>
        <fullName evidence="1">Uncharacterized protein</fullName>
    </submittedName>
</protein>
<evidence type="ECO:0000313" key="2">
    <source>
        <dbReference type="Proteomes" id="UP000022910"/>
    </source>
</evidence>